<evidence type="ECO:0000313" key="2">
    <source>
        <dbReference type="EMBL" id="TDL14279.1"/>
    </source>
</evidence>
<keyword evidence="3" id="KW-1185">Reference proteome</keyword>
<organism evidence="2 3">
    <name type="scientific">Rickenella mellea</name>
    <dbReference type="NCBI Taxonomy" id="50990"/>
    <lineage>
        <taxon>Eukaryota</taxon>
        <taxon>Fungi</taxon>
        <taxon>Dikarya</taxon>
        <taxon>Basidiomycota</taxon>
        <taxon>Agaricomycotina</taxon>
        <taxon>Agaricomycetes</taxon>
        <taxon>Hymenochaetales</taxon>
        <taxon>Rickenellaceae</taxon>
        <taxon>Rickenella</taxon>
    </lineage>
</organism>
<dbReference type="OrthoDB" id="3067176at2759"/>
<name>A0A4Y7PIB0_9AGAM</name>
<gene>
    <name evidence="2" type="ORF">BD410DRAFT_846173</name>
</gene>
<dbReference type="VEuPathDB" id="FungiDB:BD410DRAFT_846173"/>
<dbReference type="EMBL" id="ML170360">
    <property type="protein sequence ID" value="TDL14279.1"/>
    <property type="molecule type" value="Genomic_DNA"/>
</dbReference>
<accession>A0A4Y7PIB0</accession>
<feature type="compositionally biased region" description="Pro residues" evidence="1">
    <location>
        <begin position="190"/>
        <end position="200"/>
    </location>
</feature>
<evidence type="ECO:0000313" key="3">
    <source>
        <dbReference type="Proteomes" id="UP000294933"/>
    </source>
</evidence>
<sequence>MAQYPPVTAIDFSLQSSPFYPIAQREVTTPRVDHQFTPNFLRQEFSLKLLHPIIPGAYSDQDFGLHYGFAHGLFTSNVMITWYILSAAHKFDPTLADYDGSQTLPSFVPPEFYECLDMPPPPALPFDPSSVNPLLNHGSYYYMKDIFERQQQIGLQALAWIEKMKQRCKERNDSNWRWPSDPYDALVPTEPVPSPHPSPNPSRVLRRRKLYRQRRRERRANMKKLTEVPPDSNAWGSRYEGVSIYPPRSPPTFDSIGRWANGVVTPWDDYEEDAPAPPSTSSPRAALIIDDSRPFPEVSIVEHPSPPPSPTLSEDYLTALEDSPSDTPADVPAPVVENPSSPPIQIVMDTDAAATGIDLETCRDIVLHPVHSSFAKAMRALTLDNSDAPLTAEEYAFIYEGLYPGEDMNFA</sequence>
<reference evidence="2 3" key="1">
    <citation type="submission" date="2018-06" db="EMBL/GenBank/DDBJ databases">
        <title>A transcriptomic atlas of mushroom development highlights an independent origin of complex multicellularity.</title>
        <authorList>
            <consortium name="DOE Joint Genome Institute"/>
            <person name="Krizsan K."/>
            <person name="Almasi E."/>
            <person name="Merenyi Z."/>
            <person name="Sahu N."/>
            <person name="Viragh M."/>
            <person name="Koszo T."/>
            <person name="Mondo S."/>
            <person name="Kiss B."/>
            <person name="Balint B."/>
            <person name="Kues U."/>
            <person name="Barry K."/>
            <person name="Hegedus J.C."/>
            <person name="Henrissat B."/>
            <person name="Johnson J."/>
            <person name="Lipzen A."/>
            <person name="Ohm R."/>
            <person name="Nagy I."/>
            <person name="Pangilinan J."/>
            <person name="Yan J."/>
            <person name="Xiong Y."/>
            <person name="Grigoriev I.V."/>
            <person name="Hibbett D.S."/>
            <person name="Nagy L.G."/>
        </authorList>
    </citation>
    <scope>NUCLEOTIDE SEQUENCE [LARGE SCALE GENOMIC DNA]</scope>
    <source>
        <strain evidence="2 3">SZMC22713</strain>
    </source>
</reference>
<evidence type="ECO:0000256" key="1">
    <source>
        <dbReference type="SAM" id="MobiDB-lite"/>
    </source>
</evidence>
<protein>
    <submittedName>
        <fullName evidence="2">Uncharacterized protein</fullName>
    </submittedName>
</protein>
<feature type="region of interest" description="Disordered" evidence="1">
    <location>
        <begin position="320"/>
        <end position="344"/>
    </location>
</feature>
<feature type="region of interest" description="Disordered" evidence="1">
    <location>
        <begin position="187"/>
        <end position="209"/>
    </location>
</feature>
<dbReference type="AlphaFoldDB" id="A0A4Y7PIB0"/>
<proteinExistence type="predicted"/>
<dbReference type="Proteomes" id="UP000294933">
    <property type="component" value="Unassembled WGS sequence"/>
</dbReference>